<dbReference type="Pfam" id="PF01654">
    <property type="entry name" value="Cyt_bd_oxida_I"/>
    <property type="match status" value="1"/>
</dbReference>
<feature type="transmembrane region" description="Helical" evidence="13">
    <location>
        <begin position="96"/>
        <end position="119"/>
    </location>
</feature>
<accession>A0AA49GLA7</accession>
<dbReference type="PANTHER" id="PTHR30365:SF0">
    <property type="entry name" value="CYTOCHROME BD-I UBIQUINOL OXIDASE SUBUNIT 1"/>
    <property type="match status" value="1"/>
</dbReference>
<gene>
    <name evidence="14" type="ORF">K4G66_26085</name>
</gene>
<dbReference type="GO" id="GO:0046872">
    <property type="term" value="F:metal ion binding"/>
    <property type="evidence" value="ECO:0007669"/>
    <property type="project" value="UniProtKB-UniRule"/>
</dbReference>
<protein>
    <submittedName>
        <fullName evidence="14">Cytochrome ubiquinol oxidase subunit I</fullName>
    </submittedName>
</protein>
<keyword evidence="5" id="KW-0997">Cell inner membrane</keyword>
<evidence type="ECO:0000256" key="12">
    <source>
        <dbReference type="ARBA" id="ARBA00023136"/>
    </source>
</evidence>
<organism evidence="14">
    <name type="scientific">Roseihalotalea indica</name>
    <dbReference type="NCBI Taxonomy" id="2867963"/>
    <lineage>
        <taxon>Bacteria</taxon>
        <taxon>Pseudomonadati</taxon>
        <taxon>Bacteroidota</taxon>
        <taxon>Cytophagia</taxon>
        <taxon>Cytophagales</taxon>
        <taxon>Catalimonadaceae</taxon>
        <taxon>Roseihalotalea</taxon>
    </lineage>
</organism>
<keyword evidence="12 13" id="KW-0472">Membrane</keyword>
<comment type="subcellular location">
    <subcellularLocation>
        <location evidence="1">Cell inner membrane</location>
        <topology evidence="1">Multi-pass membrane protein</topology>
    </subcellularLocation>
</comment>
<feature type="transmembrane region" description="Helical" evidence="13">
    <location>
        <begin position="362"/>
        <end position="381"/>
    </location>
</feature>
<feature type="transmembrane region" description="Helical" evidence="13">
    <location>
        <begin position="191"/>
        <end position="212"/>
    </location>
</feature>
<reference evidence="14" key="2">
    <citation type="journal article" date="2024" name="Antonie Van Leeuwenhoek">
        <title>Roseihalotalea indica gen. nov., sp. nov., a halophilic Bacteroidetes from mesopelagic Southwest Indian Ocean with higher carbohydrate metabolic potential.</title>
        <authorList>
            <person name="Chen B."/>
            <person name="Zhang M."/>
            <person name="Lin D."/>
            <person name="Ye J."/>
            <person name="Tang K."/>
        </authorList>
    </citation>
    <scope>NUCLEOTIDE SEQUENCE</scope>
    <source>
        <strain evidence="14">TK19036</strain>
    </source>
</reference>
<evidence type="ECO:0000256" key="4">
    <source>
        <dbReference type="ARBA" id="ARBA00022475"/>
    </source>
</evidence>
<dbReference type="AlphaFoldDB" id="A0AA49GLA7"/>
<evidence type="ECO:0000313" key="14">
    <source>
        <dbReference type="EMBL" id="WKN35841.1"/>
    </source>
</evidence>
<feature type="transmembrane region" description="Helical" evidence="13">
    <location>
        <begin position="20"/>
        <end position="43"/>
    </location>
</feature>
<keyword evidence="8 13" id="KW-0479">Metal-binding</keyword>
<evidence type="ECO:0000256" key="13">
    <source>
        <dbReference type="PIRNR" id="PIRNR006446"/>
    </source>
</evidence>
<evidence type="ECO:0000256" key="8">
    <source>
        <dbReference type="ARBA" id="ARBA00022723"/>
    </source>
</evidence>
<keyword evidence="11 13" id="KW-0408">Iron</keyword>
<name>A0AA49GLA7_9BACT</name>
<dbReference type="GO" id="GO:0019646">
    <property type="term" value="P:aerobic electron transport chain"/>
    <property type="evidence" value="ECO:0007669"/>
    <property type="project" value="InterPro"/>
</dbReference>
<evidence type="ECO:0000256" key="11">
    <source>
        <dbReference type="ARBA" id="ARBA00023004"/>
    </source>
</evidence>
<feature type="transmembrane region" description="Helical" evidence="13">
    <location>
        <begin position="126"/>
        <end position="147"/>
    </location>
</feature>
<sequence>MDLDVEFLSRLQFAFTIMFHYIFPPFSIGMGLLLVIFESFYFFTRQKVYESITRFWIKLFAANFSVGVATGIVMEFEFGTNWASYSRFVGDIFGSPLAAEGIFAFFLESGFLAILLFGWNRVKPGFHLFATCMVALGSIMSAFWIVVANSWQQTPVAYELMTTADGYTRAVITDFWAVVFNPSSMVRFSHVIFGSFVQGAFLVLSVSAYFIIKRRNLTFAYRSFTVALIVAAVASLAQPLIGHIHAQVVGEYQPAKLAAFEGLYETQTQAPLSMIGYTNPETRETIGIEIPGMLSWLLHEDTDAEVIGLDQFPEADWPPVAQVFQSYHLMVALGMLFIGLTLLSLFWLYRKTLFTKQWLMKLYIPLVALPVIANQAGWYSAERGRQPWIVYKLLRTSDGLSQSVQAAEVLISLVLFAIVYALLFFVWLYVLDREIKHGPEDYAREPESYHHEGEQVDAIKRFIE</sequence>
<dbReference type="EMBL" id="CP120682">
    <property type="protein sequence ID" value="WKN35841.1"/>
    <property type="molecule type" value="Genomic_DNA"/>
</dbReference>
<dbReference type="InterPro" id="IPR002585">
    <property type="entry name" value="Cyt-d_ubiquinol_oxidase_su_1"/>
</dbReference>
<evidence type="ECO:0000256" key="1">
    <source>
        <dbReference type="ARBA" id="ARBA00004429"/>
    </source>
</evidence>
<feature type="transmembrane region" description="Helical" evidence="13">
    <location>
        <begin position="409"/>
        <end position="430"/>
    </location>
</feature>
<dbReference type="GO" id="GO:0005886">
    <property type="term" value="C:plasma membrane"/>
    <property type="evidence" value="ECO:0007669"/>
    <property type="project" value="UniProtKB-SubCell"/>
</dbReference>
<dbReference type="GO" id="GO:0016682">
    <property type="term" value="F:oxidoreductase activity, acting on diphenols and related substances as donors, oxygen as acceptor"/>
    <property type="evidence" value="ECO:0007669"/>
    <property type="project" value="TreeGrafter"/>
</dbReference>
<dbReference type="GO" id="GO:0070069">
    <property type="term" value="C:cytochrome complex"/>
    <property type="evidence" value="ECO:0007669"/>
    <property type="project" value="UniProtKB-UniRule"/>
</dbReference>
<evidence type="ECO:0000256" key="5">
    <source>
        <dbReference type="ARBA" id="ARBA00022519"/>
    </source>
</evidence>
<dbReference type="GO" id="GO:0009055">
    <property type="term" value="F:electron transfer activity"/>
    <property type="evidence" value="ECO:0007669"/>
    <property type="project" value="UniProtKB-UniRule"/>
</dbReference>
<comment type="similarity">
    <text evidence="2 13">Belongs to the cytochrome ubiquinol oxidase subunit 1 family.</text>
</comment>
<keyword evidence="9 13" id="KW-0249">Electron transport</keyword>
<feature type="transmembrane region" description="Helical" evidence="13">
    <location>
        <begin position="55"/>
        <end position="76"/>
    </location>
</feature>
<evidence type="ECO:0000256" key="3">
    <source>
        <dbReference type="ARBA" id="ARBA00022448"/>
    </source>
</evidence>
<dbReference type="PIRSF" id="PIRSF006446">
    <property type="entry name" value="Cyt_quinol_oxidase_1"/>
    <property type="match status" value="1"/>
</dbReference>
<feature type="transmembrane region" description="Helical" evidence="13">
    <location>
        <begin position="327"/>
        <end position="350"/>
    </location>
</feature>
<keyword evidence="7 13" id="KW-0812">Transmembrane</keyword>
<keyword evidence="6 13" id="KW-0349">Heme</keyword>
<reference evidence="14" key="1">
    <citation type="journal article" date="2023" name="Comput. Struct. Biotechnol. J.">
        <title>Discovery of a novel marine Bacteroidetes with a rich repertoire of carbohydrate-active enzymes.</title>
        <authorList>
            <person name="Chen B."/>
            <person name="Liu G."/>
            <person name="Chen Q."/>
            <person name="Wang H."/>
            <person name="Liu L."/>
            <person name="Tang K."/>
        </authorList>
    </citation>
    <scope>NUCLEOTIDE SEQUENCE</scope>
    <source>
        <strain evidence="14">TK19036</strain>
    </source>
</reference>
<evidence type="ECO:0000256" key="9">
    <source>
        <dbReference type="ARBA" id="ARBA00022982"/>
    </source>
</evidence>
<evidence type="ECO:0000256" key="10">
    <source>
        <dbReference type="ARBA" id="ARBA00022989"/>
    </source>
</evidence>
<keyword evidence="10 13" id="KW-1133">Transmembrane helix</keyword>
<dbReference type="PANTHER" id="PTHR30365">
    <property type="entry name" value="CYTOCHROME D UBIQUINOL OXIDASE"/>
    <property type="match status" value="1"/>
</dbReference>
<evidence type="ECO:0000256" key="7">
    <source>
        <dbReference type="ARBA" id="ARBA00022692"/>
    </source>
</evidence>
<evidence type="ECO:0000256" key="2">
    <source>
        <dbReference type="ARBA" id="ARBA00009819"/>
    </source>
</evidence>
<keyword evidence="3 13" id="KW-0813">Transport</keyword>
<evidence type="ECO:0000256" key="6">
    <source>
        <dbReference type="ARBA" id="ARBA00022617"/>
    </source>
</evidence>
<proteinExistence type="inferred from homology"/>
<keyword evidence="4 13" id="KW-1003">Cell membrane</keyword>
<dbReference type="GO" id="GO:0020037">
    <property type="term" value="F:heme binding"/>
    <property type="evidence" value="ECO:0007669"/>
    <property type="project" value="TreeGrafter"/>
</dbReference>
<feature type="transmembrane region" description="Helical" evidence="13">
    <location>
        <begin position="219"/>
        <end position="241"/>
    </location>
</feature>